<evidence type="ECO:0000256" key="9">
    <source>
        <dbReference type="ARBA" id="ARBA00037968"/>
    </source>
</evidence>
<evidence type="ECO:0000256" key="8">
    <source>
        <dbReference type="ARBA" id="ARBA00023136"/>
    </source>
</evidence>
<dbReference type="InterPro" id="IPR020846">
    <property type="entry name" value="MFS_dom"/>
</dbReference>
<reference evidence="12 13" key="1">
    <citation type="submission" date="2019-07" db="EMBL/GenBank/DDBJ databases">
        <title>Finished genome of Venturia effusa.</title>
        <authorList>
            <person name="Young C.A."/>
            <person name="Cox M.P."/>
            <person name="Ganley A.R.D."/>
            <person name="David W.J."/>
        </authorList>
    </citation>
    <scope>NUCLEOTIDE SEQUENCE [LARGE SCALE GENOMIC DNA]</scope>
    <source>
        <strain evidence="13">albino</strain>
    </source>
</reference>
<dbReference type="AlphaFoldDB" id="A0A517L1Q8"/>
<keyword evidence="13" id="KW-1185">Reference proteome</keyword>
<dbReference type="InterPro" id="IPR011701">
    <property type="entry name" value="MFS"/>
</dbReference>
<dbReference type="EMBL" id="CP042187">
    <property type="protein sequence ID" value="QDS69567.1"/>
    <property type="molecule type" value="Genomic_DNA"/>
</dbReference>
<keyword evidence="7 10" id="KW-1133">Transmembrane helix</keyword>
<dbReference type="GO" id="GO:0008171">
    <property type="term" value="F:O-methyltransferase activity"/>
    <property type="evidence" value="ECO:0007669"/>
    <property type="project" value="InterPro"/>
</dbReference>
<keyword evidence="8 10" id="KW-0472">Membrane</keyword>
<feature type="transmembrane region" description="Helical" evidence="10">
    <location>
        <begin position="165"/>
        <end position="185"/>
    </location>
</feature>
<evidence type="ECO:0000256" key="7">
    <source>
        <dbReference type="ARBA" id="ARBA00022989"/>
    </source>
</evidence>
<dbReference type="GO" id="GO:0032259">
    <property type="term" value="P:methylation"/>
    <property type="evidence" value="ECO:0007669"/>
    <property type="project" value="UniProtKB-KW"/>
</dbReference>
<dbReference type="Gene3D" id="1.10.10.10">
    <property type="entry name" value="Winged helix-like DNA-binding domain superfamily/Winged helix DNA-binding domain"/>
    <property type="match status" value="1"/>
</dbReference>
<comment type="similarity">
    <text evidence="9">Belongs to the major facilitator superfamily. Allantoate permease family.</text>
</comment>
<sequence length="899" mass="99201">MVVRREDKFEMTIDDHDTKFIESELSSFNKDRLRNDARQWVGTPSRSSTGRWTQEIDEKKLIRKIDWSIVPVLMAAYFLQFLDKVVYNYANVMGMQRDIKMHGNQFSWGATGFFLAYALAELPQSILIQKFPVTKVLGANILCWGIVLCGTAAVQTPSQMLAARALLGAFESVITPALVMITSAWYKRNEAAPRFGLWYSGLGLGQIIGGAISFAAQHHQGSLAGWRIMFLSIGIVNCLIAAAVWWLPGTPEEAKFLTPAEKEAIAQRLHDDHGGVGTKKLRIRSIFETFLDLQTWLLCLLTILTVIPSGLITTYSAFLIKEFGYNSSQAALLNMPSGIITILALLSSTLIVRQGYQRWVAIIMAVIPTLIGTCLVSFLPRTSKAGLLTGIYLVNFVVAPYAIILSAAGSNYRGYTRKIAGSAIIAASFSIANIISPQTFQDKDRRGGYMPAKYTLVATTASCIVVAVALRLLYGYRNRRAEELGEPAMSSVEAKAVRGNFSLEFSDPGYRSYDIMDEDLAQKLAALESLSDLDRSSFPDEATRQRALKAARELVQRLESVWEKITGVVWIPPSRHGLLLTGIDIGLFEALEKAPSGASLDELVETLSVKVDKALLRRILNFLANTGDVKAIDDKYAPTLFSTQIATAAGVKGAIKRAVDMNKAALHLPIYLQKIGYKEPADAKHGNFYDTFGTDMFTHNRQNPERGKQFNDMMTVAVANNPAPPWYTLYPITQLLETYTPANGPLLIDVGGGVGTLLTRFRNTLPEPHKTESKLILQDTPAVIAQATSNPHHPLPSNIEANPHDFFTPQPIKGARAYYLRAILHDWPDTDCRTILRHLHAAMMKGYSTLLVDERVVPETGVDLLSAAADVTMMVNLDAKERTAGAPMESRTVPISYDQ</sequence>
<feature type="transmembrane region" description="Helical" evidence="10">
    <location>
        <begin position="197"/>
        <end position="216"/>
    </location>
</feature>
<keyword evidence="3" id="KW-0489">Methyltransferase</keyword>
<feature type="transmembrane region" description="Helical" evidence="10">
    <location>
        <begin position="65"/>
        <end position="82"/>
    </location>
</feature>
<dbReference type="GO" id="GO:0022857">
    <property type="term" value="F:transmembrane transporter activity"/>
    <property type="evidence" value="ECO:0007669"/>
    <property type="project" value="InterPro"/>
</dbReference>
<feature type="transmembrane region" description="Helical" evidence="10">
    <location>
        <begin position="359"/>
        <end position="379"/>
    </location>
</feature>
<dbReference type="InterPro" id="IPR029063">
    <property type="entry name" value="SAM-dependent_MTases_sf"/>
</dbReference>
<feature type="transmembrane region" description="Helical" evidence="10">
    <location>
        <begin position="132"/>
        <end position="153"/>
    </location>
</feature>
<keyword evidence="4" id="KW-0808">Transferase</keyword>
<dbReference type="FunFam" id="1.20.1250.20:FF:000064">
    <property type="entry name" value="MFS allantoate transporter"/>
    <property type="match status" value="1"/>
</dbReference>
<proteinExistence type="inferred from homology"/>
<dbReference type="GO" id="GO:0016020">
    <property type="term" value="C:membrane"/>
    <property type="evidence" value="ECO:0007669"/>
    <property type="project" value="UniProtKB-SubCell"/>
</dbReference>
<gene>
    <name evidence="12" type="ORF">FKW77_008078</name>
</gene>
<evidence type="ECO:0000259" key="11">
    <source>
        <dbReference type="PROSITE" id="PS50850"/>
    </source>
</evidence>
<evidence type="ECO:0000256" key="4">
    <source>
        <dbReference type="ARBA" id="ARBA00022679"/>
    </source>
</evidence>
<feature type="transmembrane region" description="Helical" evidence="10">
    <location>
        <begin position="331"/>
        <end position="352"/>
    </location>
</feature>
<feature type="transmembrane region" description="Helical" evidence="10">
    <location>
        <begin position="419"/>
        <end position="436"/>
    </location>
</feature>
<evidence type="ECO:0000313" key="12">
    <source>
        <dbReference type="EMBL" id="QDS69567.1"/>
    </source>
</evidence>
<dbReference type="PROSITE" id="PS51683">
    <property type="entry name" value="SAM_OMT_II"/>
    <property type="match status" value="1"/>
</dbReference>
<dbReference type="InterPro" id="IPR016461">
    <property type="entry name" value="COMT-like"/>
</dbReference>
<name>A0A517L1Q8_9PEZI</name>
<evidence type="ECO:0000256" key="6">
    <source>
        <dbReference type="ARBA" id="ARBA00022692"/>
    </source>
</evidence>
<dbReference type="InterPro" id="IPR036259">
    <property type="entry name" value="MFS_trans_sf"/>
</dbReference>
<accession>A0A517L1Q8</accession>
<dbReference type="PROSITE" id="PS50850">
    <property type="entry name" value="MFS"/>
    <property type="match status" value="1"/>
</dbReference>
<feature type="transmembrane region" description="Helical" evidence="10">
    <location>
        <begin position="456"/>
        <end position="474"/>
    </location>
</feature>
<dbReference type="InterPro" id="IPR001077">
    <property type="entry name" value="COMT_C"/>
</dbReference>
<dbReference type="PANTHER" id="PTHR43791:SF40">
    <property type="entry name" value="THIAMINE PATHWAY TRANSPORTER THI73"/>
    <property type="match status" value="1"/>
</dbReference>
<dbReference type="SUPFAM" id="SSF53335">
    <property type="entry name" value="S-adenosyl-L-methionine-dependent methyltransferases"/>
    <property type="match status" value="1"/>
</dbReference>
<dbReference type="OrthoDB" id="6730379at2759"/>
<evidence type="ECO:0000256" key="2">
    <source>
        <dbReference type="ARBA" id="ARBA00022448"/>
    </source>
</evidence>
<evidence type="ECO:0000256" key="5">
    <source>
        <dbReference type="ARBA" id="ARBA00022691"/>
    </source>
</evidence>
<evidence type="ECO:0000256" key="10">
    <source>
        <dbReference type="SAM" id="Phobius"/>
    </source>
</evidence>
<comment type="subcellular location">
    <subcellularLocation>
        <location evidence="1">Membrane</location>
        <topology evidence="1">Multi-pass membrane protein</topology>
    </subcellularLocation>
</comment>
<feature type="transmembrane region" description="Helical" evidence="10">
    <location>
        <begin position="228"/>
        <end position="247"/>
    </location>
</feature>
<evidence type="ECO:0000313" key="13">
    <source>
        <dbReference type="Proteomes" id="UP000316270"/>
    </source>
</evidence>
<dbReference type="Gene3D" id="1.20.1250.20">
    <property type="entry name" value="MFS general substrate transporter like domains"/>
    <property type="match status" value="1"/>
</dbReference>
<dbReference type="Proteomes" id="UP000316270">
    <property type="component" value="Chromosome 3"/>
</dbReference>
<protein>
    <recommendedName>
        <fullName evidence="11">Major facilitator superfamily (MFS) profile domain-containing protein</fullName>
    </recommendedName>
</protein>
<dbReference type="Gene3D" id="3.40.50.150">
    <property type="entry name" value="Vaccinia Virus protein VP39"/>
    <property type="match status" value="1"/>
</dbReference>
<dbReference type="Pfam" id="PF07690">
    <property type="entry name" value="MFS_1"/>
    <property type="match status" value="1"/>
</dbReference>
<dbReference type="InterPro" id="IPR036388">
    <property type="entry name" value="WH-like_DNA-bd_sf"/>
</dbReference>
<dbReference type="SUPFAM" id="SSF103473">
    <property type="entry name" value="MFS general substrate transporter"/>
    <property type="match status" value="1"/>
</dbReference>
<dbReference type="Pfam" id="PF00891">
    <property type="entry name" value="Methyltransf_2"/>
    <property type="match status" value="1"/>
</dbReference>
<evidence type="ECO:0000256" key="3">
    <source>
        <dbReference type="ARBA" id="ARBA00022603"/>
    </source>
</evidence>
<feature type="transmembrane region" description="Helical" evidence="10">
    <location>
        <begin position="385"/>
        <end position="407"/>
    </location>
</feature>
<keyword evidence="5" id="KW-0949">S-adenosyl-L-methionine</keyword>
<feature type="domain" description="Major facilitator superfamily (MFS) profile" evidence="11">
    <location>
        <begin position="69"/>
        <end position="479"/>
    </location>
</feature>
<keyword evidence="6 10" id="KW-0812">Transmembrane</keyword>
<feature type="transmembrane region" description="Helical" evidence="10">
    <location>
        <begin position="289"/>
        <end position="311"/>
    </location>
</feature>
<organism evidence="12 13">
    <name type="scientific">Venturia effusa</name>
    <dbReference type="NCBI Taxonomy" id="50376"/>
    <lineage>
        <taxon>Eukaryota</taxon>
        <taxon>Fungi</taxon>
        <taxon>Dikarya</taxon>
        <taxon>Ascomycota</taxon>
        <taxon>Pezizomycotina</taxon>
        <taxon>Dothideomycetes</taxon>
        <taxon>Pleosporomycetidae</taxon>
        <taxon>Venturiales</taxon>
        <taxon>Venturiaceae</taxon>
        <taxon>Venturia</taxon>
    </lineage>
</organism>
<dbReference type="PANTHER" id="PTHR43791">
    <property type="entry name" value="PERMEASE-RELATED"/>
    <property type="match status" value="1"/>
</dbReference>
<keyword evidence="2" id="KW-0813">Transport</keyword>
<feature type="transmembrane region" description="Helical" evidence="10">
    <location>
        <begin position="102"/>
        <end position="120"/>
    </location>
</feature>
<evidence type="ECO:0000256" key="1">
    <source>
        <dbReference type="ARBA" id="ARBA00004141"/>
    </source>
</evidence>